<accession>A0A7J6VVB7</accession>
<dbReference type="InterPro" id="IPR025486">
    <property type="entry name" value="DUF4378"/>
</dbReference>
<sequence>MDSSLTKQKPVKLLSELLQEQQEPFCLDVYLLERGYPKGRNGFGNSSKELSTLNSHGLKRRKKIPPCPKILKTVLNKLVSNNILVSCKDELKTSSFDASEKTNNVSVKGKRNHHHVAELDRFSSASSMTICDSSCSESDIEDEFSSPVVQQNQLSSSCTDASQIFKLCQLRHQGNGTQQCGCLEESKQHSPVSVLEELPSDEVSPFHNHMKCCSRSNRKDTSSTSGFNQSKRVTEDSILSASLWDLLAHSSVDKQGNVGVKELRKLLDTASTSSSSSSSSQYKKTKKVLEQTKQLLFDCVREVLESHARNEERNKLFGAEQVGKIICEQICVWAKQSGNVKNITQLIQSDFGKSLKEWNDYQPKIMKIGIEVSNAIMEDMENEIVLDIIENCSKH</sequence>
<evidence type="ECO:0000313" key="3">
    <source>
        <dbReference type="Proteomes" id="UP000554482"/>
    </source>
</evidence>
<dbReference type="PANTHER" id="PTHR37613">
    <property type="entry name" value="DUF4378 DOMAIN PROTEIN"/>
    <property type="match status" value="1"/>
</dbReference>
<protein>
    <submittedName>
        <fullName evidence="2">Transferase caf17 protein</fullName>
    </submittedName>
</protein>
<evidence type="ECO:0000313" key="2">
    <source>
        <dbReference type="EMBL" id="KAF5188120.1"/>
    </source>
</evidence>
<gene>
    <name evidence="2" type="ORF">FRX31_022293</name>
</gene>
<dbReference type="EMBL" id="JABWDY010027162">
    <property type="protein sequence ID" value="KAF5188120.1"/>
    <property type="molecule type" value="Genomic_DNA"/>
</dbReference>
<organism evidence="2 3">
    <name type="scientific">Thalictrum thalictroides</name>
    <name type="common">Rue-anemone</name>
    <name type="synonym">Anemone thalictroides</name>
    <dbReference type="NCBI Taxonomy" id="46969"/>
    <lineage>
        <taxon>Eukaryota</taxon>
        <taxon>Viridiplantae</taxon>
        <taxon>Streptophyta</taxon>
        <taxon>Embryophyta</taxon>
        <taxon>Tracheophyta</taxon>
        <taxon>Spermatophyta</taxon>
        <taxon>Magnoliopsida</taxon>
        <taxon>Ranunculales</taxon>
        <taxon>Ranunculaceae</taxon>
        <taxon>Thalictroideae</taxon>
        <taxon>Thalictrum</taxon>
    </lineage>
</organism>
<dbReference type="AlphaFoldDB" id="A0A7J6VVB7"/>
<dbReference type="PANTHER" id="PTHR37613:SF4">
    <property type="entry name" value="DUF4378 DOMAIN-CONTAINING PROTEIN"/>
    <property type="match status" value="1"/>
</dbReference>
<dbReference type="Pfam" id="PF14309">
    <property type="entry name" value="DUF4378"/>
    <property type="match status" value="1"/>
</dbReference>
<reference evidence="2 3" key="1">
    <citation type="submission" date="2020-06" db="EMBL/GenBank/DDBJ databases">
        <title>Transcriptomic and genomic resources for Thalictrum thalictroides and T. hernandezii: Facilitating candidate gene discovery in an emerging model plant lineage.</title>
        <authorList>
            <person name="Arias T."/>
            <person name="Riano-Pachon D.M."/>
            <person name="Di Stilio V.S."/>
        </authorList>
    </citation>
    <scope>NUCLEOTIDE SEQUENCE [LARGE SCALE GENOMIC DNA]</scope>
    <source>
        <strain evidence="3">cv. WT478/WT964</strain>
        <tissue evidence="2">Leaves</tissue>
    </source>
</reference>
<dbReference type="Proteomes" id="UP000554482">
    <property type="component" value="Unassembled WGS sequence"/>
</dbReference>
<keyword evidence="2" id="KW-0808">Transferase</keyword>
<dbReference type="OrthoDB" id="691329at2759"/>
<evidence type="ECO:0000259" key="1">
    <source>
        <dbReference type="Pfam" id="PF14309"/>
    </source>
</evidence>
<proteinExistence type="predicted"/>
<dbReference type="GO" id="GO:0016740">
    <property type="term" value="F:transferase activity"/>
    <property type="evidence" value="ECO:0007669"/>
    <property type="project" value="UniProtKB-KW"/>
</dbReference>
<comment type="caution">
    <text evidence="2">The sequence shown here is derived from an EMBL/GenBank/DDBJ whole genome shotgun (WGS) entry which is preliminary data.</text>
</comment>
<keyword evidence="3" id="KW-1185">Reference proteome</keyword>
<feature type="domain" description="DUF4378" evidence="1">
    <location>
        <begin position="265"/>
        <end position="381"/>
    </location>
</feature>
<name>A0A7J6VVB7_THATH</name>